<dbReference type="AlphaFoldDB" id="A0A4R5U8I3"/>
<evidence type="ECO:0000313" key="2">
    <source>
        <dbReference type="EMBL" id="TDK30795.1"/>
    </source>
</evidence>
<evidence type="ECO:0000256" key="1">
    <source>
        <dbReference type="SAM" id="MobiDB-lite"/>
    </source>
</evidence>
<dbReference type="Proteomes" id="UP000295543">
    <property type="component" value="Unassembled WGS sequence"/>
</dbReference>
<accession>A0A4R5U8I3</accession>
<sequence>MHPPHEATPMPPRLYLVPTPAPTGARRSQTLRALPATDTASRRGFGALLPTRQRLKLELRDGDGRGGVFSADDILGAGARRHGEHGPRMRLPESLEGSFADAAAHCLAAAESVLDLHRTRLYLDPLDRSGTARGNGLLIEWRQPHGDAPMIESVPLDAFCSGLWHPRAGALPPHHGAALVELAACMPRLLQPLTALAASHSRVRFALRTFDAPRIA</sequence>
<dbReference type="RefSeq" id="WP_133393859.1">
    <property type="nucleotide sequence ID" value="NZ_SMTG01000004.1"/>
</dbReference>
<dbReference type="OrthoDB" id="9829932at2"/>
<protein>
    <submittedName>
        <fullName evidence="2">Uncharacterized protein</fullName>
    </submittedName>
</protein>
<proteinExistence type="predicted"/>
<feature type="region of interest" description="Disordered" evidence="1">
    <location>
        <begin position="1"/>
        <end position="27"/>
    </location>
</feature>
<organism evidence="2 3">
    <name type="scientific">Luteimonas terrae</name>
    <dbReference type="NCBI Taxonomy" id="1530191"/>
    <lineage>
        <taxon>Bacteria</taxon>
        <taxon>Pseudomonadati</taxon>
        <taxon>Pseudomonadota</taxon>
        <taxon>Gammaproteobacteria</taxon>
        <taxon>Lysobacterales</taxon>
        <taxon>Lysobacteraceae</taxon>
        <taxon>Luteimonas</taxon>
    </lineage>
</organism>
<name>A0A4R5U8I3_9GAMM</name>
<evidence type="ECO:0000313" key="3">
    <source>
        <dbReference type="Proteomes" id="UP000295543"/>
    </source>
</evidence>
<keyword evidence="3" id="KW-1185">Reference proteome</keyword>
<reference evidence="2 3" key="1">
    <citation type="submission" date="2019-03" db="EMBL/GenBank/DDBJ databases">
        <title>Luteimonas zhaokaii sp.nov., isolated from the rectal contents of Plateau pika in Yushu, Qinghai Province, China.</title>
        <authorList>
            <person name="Zhang G."/>
        </authorList>
    </citation>
    <scope>NUCLEOTIDE SEQUENCE [LARGE SCALE GENOMIC DNA]</scope>
    <source>
        <strain evidence="2 3">THG-MD21</strain>
    </source>
</reference>
<gene>
    <name evidence="2" type="ORF">E2F49_10645</name>
</gene>
<comment type="caution">
    <text evidence="2">The sequence shown here is derived from an EMBL/GenBank/DDBJ whole genome shotgun (WGS) entry which is preliminary data.</text>
</comment>
<dbReference type="EMBL" id="SMTG01000004">
    <property type="protein sequence ID" value="TDK30795.1"/>
    <property type="molecule type" value="Genomic_DNA"/>
</dbReference>